<name>A0A7J4JFF5_9ARCH</name>
<proteinExistence type="predicted"/>
<dbReference type="Proteomes" id="UP000678237">
    <property type="component" value="Unassembled WGS sequence"/>
</dbReference>
<dbReference type="InterPro" id="IPR014722">
    <property type="entry name" value="Rib_uL2_dom2"/>
</dbReference>
<dbReference type="InterPro" id="IPR008991">
    <property type="entry name" value="Translation_prot_SH3-like_sf"/>
</dbReference>
<gene>
    <name evidence="1" type="ORF">HA252_03855</name>
    <name evidence="2" type="ORF">J4203_04565</name>
</gene>
<dbReference type="Proteomes" id="UP000564964">
    <property type="component" value="Unassembled WGS sequence"/>
</dbReference>
<accession>A0A7J4JFF5</accession>
<evidence type="ECO:0000313" key="3">
    <source>
        <dbReference type="Proteomes" id="UP000564964"/>
    </source>
</evidence>
<keyword evidence="1" id="KW-0689">Ribosomal protein</keyword>
<keyword evidence="1" id="KW-0687">Ribonucleoprotein</keyword>
<organism evidence="1 3">
    <name type="scientific">Candidatus Iainarchaeum sp</name>
    <dbReference type="NCBI Taxonomy" id="3101447"/>
    <lineage>
        <taxon>Archaea</taxon>
        <taxon>Candidatus Iainarchaeota</taxon>
        <taxon>Candidatus Iainarchaeia</taxon>
        <taxon>Candidatus Iainarchaeales</taxon>
        <taxon>Candidatus Iainarchaeaceae</taxon>
        <taxon>Candidatus Iainarchaeum</taxon>
    </lineage>
</organism>
<dbReference type="GO" id="GO:0005840">
    <property type="term" value="C:ribosome"/>
    <property type="evidence" value="ECO:0007669"/>
    <property type="project" value="UniProtKB-KW"/>
</dbReference>
<protein>
    <submittedName>
        <fullName evidence="1">50S ribosomal protein L14e</fullName>
    </submittedName>
</protein>
<dbReference type="EMBL" id="JAGVWE010000004">
    <property type="protein sequence ID" value="MBS3063121.1"/>
    <property type="molecule type" value="Genomic_DNA"/>
</dbReference>
<evidence type="ECO:0000313" key="2">
    <source>
        <dbReference type="EMBL" id="MBS3063121.1"/>
    </source>
</evidence>
<reference evidence="3" key="1">
    <citation type="journal article" date="2020" name="bioRxiv">
        <title>A rank-normalized archaeal taxonomy based on genome phylogeny resolves widespread incomplete and uneven classifications.</title>
        <authorList>
            <person name="Rinke C."/>
            <person name="Chuvochina M."/>
            <person name="Mussig A.J."/>
            <person name="Chaumeil P.-A."/>
            <person name="Waite D.W."/>
            <person name="Whitman W.B."/>
            <person name="Parks D.H."/>
            <person name="Hugenholtz P."/>
        </authorList>
    </citation>
    <scope>NUCLEOTIDE SEQUENCE [LARGE SCALE GENOMIC DNA]</scope>
</reference>
<dbReference type="SUPFAM" id="SSF50104">
    <property type="entry name" value="Translation proteins SH3-like domain"/>
    <property type="match status" value="1"/>
</dbReference>
<dbReference type="EMBL" id="DUGH01000096">
    <property type="protein sequence ID" value="HIH16511.1"/>
    <property type="molecule type" value="Genomic_DNA"/>
</dbReference>
<comment type="caution">
    <text evidence="1">The sequence shown here is derived from an EMBL/GenBank/DDBJ whole genome shotgun (WGS) entry which is preliminary data.</text>
</comment>
<dbReference type="AlphaFoldDB" id="A0A7J4JFF5"/>
<evidence type="ECO:0000313" key="1">
    <source>
        <dbReference type="EMBL" id="HIH16511.1"/>
    </source>
</evidence>
<dbReference type="Gene3D" id="2.30.30.30">
    <property type="match status" value="1"/>
</dbReference>
<sequence length="78" mass="8478">MPALETGRVCVKLRGREAGRKAVIVEAGKGGVVIEGPHVRRRKVNPLHLLLTPEKAKASEFAFKGKAKVEKKPKPKKG</sequence>
<reference evidence="2" key="2">
    <citation type="submission" date="2021-03" db="EMBL/GenBank/DDBJ databases">
        <authorList>
            <person name="Jaffe A."/>
        </authorList>
    </citation>
    <scope>NUCLEOTIDE SEQUENCE</scope>
    <source>
        <strain evidence="2">RIFCSPLOWO2_01_FULL_58_19</strain>
    </source>
</reference>
<reference evidence="2" key="3">
    <citation type="submission" date="2021-05" db="EMBL/GenBank/DDBJ databases">
        <title>Protein family content uncovers lineage relationships and bacterial pathway maintenance mechanisms in DPANN archaea.</title>
        <authorList>
            <person name="Castelle C.J."/>
            <person name="Meheust R."/>
            <person name="Jaffe A.L."/>
            <person name="Seitz K."/>
            <person name="Gong X."/>
            <person name="Baker B.J."/>
            <person name="Banfield J.F."/>
        </authorList>
    </citation>
    <scope>NUCLEOTIDE SEQUENCE</scope>
    <source>
        <strain evidence="2">RIFCSPLOWO2_01_FULL_58_19</strain>
    </source>
</reference>